<dbReference type="RefSeq" id="WP_218193688.1">
    <property type="nucleotide sequence ID" value="NZ_CP054597.1"/>
</dbReference>
<name>A0A9Q9BU55_9RICK</name>
<dbReference type="GO" id="GO:0008270">
    <property type="term" value="F:zinc ion binding"/>
    <property type="evidence" value="ECO:0007669"/>
    <property type="project" value="UniProtKB-UniRule"/>
</dbReference>
<keyword evidence="3" id="KW-0690">Ribosome biogenesis</keyword>
<dbReference type="Proteomes" id="UP001059985">
    <property type="component" value="Chromosome"/>
</dbReference>
<proteinExistence type="inferred from homology"/>
<feature type="binding site" evidence="3">
    <location>
        <position position="123"/>
    </location>
    <ligand>
        <name>Zn(2+)</name>
        <dbReference type="ChEBI" id="CHEBI:29105"/>
        <note>catalytic</note>
    </ligand>
</feature>
<evidence type="ECO:0000313" key="5">
    <source>
        <dbReference type="EMBL" id="UTO56707.1"/>
    </source>
</evidence>
<dbReference type="GO" id="GO:0005737">
    <property type="term" value="C:cytoplasm"/>
    <property type="evidence" value="ECO:0007669"/>
    <property type="project" value="UniProtKB-SubCell"/>
</dbReference>
<keyword evidence="3" id="KW-0963">Cytoplasm</keyword>
<keyword evidence="3" id="KW-0698">rRNA processing</keyword>
<dbReference type="EMBL" id="CP089286">
    <property type="protein sequence ID" value="UTO55792.1"/>
    <property type="molecule type" value="Genomic_DNA"/>
</dbReference>
<dbReference type="Pfam" id="PF02130">
    <property type="entry name" value="YbeY"/>
    <property type="match status" value="1"/>
</dbReference>
<keyword evidence="1 3" id="KW-0479">Metal-binding</keyword>
<dbReference type="NCBIfam" id="TIGR00043">
    <property type="entry name" value="rRNA maturation RNase YbeY"/>
    <property type="match status" value="1"/>
</dbReference>
<dbReference type="GO" id="GO:0004222">
    <property type="term" value="F:metalloendopeptidase activity"/>
    <property type="evidence" value="ECO:0007669"/>
    <property type="project" value="InterPro"/>
</dbReference>
<comment type="cofactor">
    <cofactor evidence="3">
        <name>Zn(2+)</name>
        <dbReference type="ChEBI" id="CHEBI:29105"/>
    </cofactor>
    <text evidence="3">Binds 1 zinc ion.</text>
</comment>
<comment type="function">
    <text evidence="3">Single strand-specific metallo-endoribonuclease involved in late-stage 70S ribosome quality control and in maturation of the 3' terminus of the 16S rRNA.</text>
</comment>
<dbReference type="HAMAP" id="MF_00009">
    <property type="entry name" value="Endoribonucl_YbeY"/>
    <property type="match status" value="1"/>
</dbReference>
<keyword evidence="3" id="KW-0378">Hydrolase</keyword>
<organism evidence="4 6">
    <name type="scientific">Neoehrlichia mikurensis</name>
    <dbReference type="NCBI Taxonomy" id="89586"/>
    <lineage>
        <taxon>Bacteria</taxon>
        <taxon>Pseudomonadati</taxon>
        <taxon>Pseudomonadota</taxon>
        <taxon>Alphaproteobacteria</taxon>
        <taxon>Rickettsiales</taxon>
        <taxon>Anaplasmataceae</taxon>
        <taxon>Candidatus Neoehrlichia</taxon>
    </lineage>
</organism>
<dbReference type="InterPro" id="IPR002036">
    <property type="entry name" value="YbeY"/>
</dbReference>
<comment type="subcellular location">
    <subcellularLocation>
        <location evidence="3">Cytoplasm</location>
    </subcellularLocation>
</comment>
<comment type="similarity">
    <text evidence="3">Belongs to the endoribonuclease YbeY family.</text>
</comment>
<evidence type="ECO:0000256" key="2">
    <source>
        <dbReference type="ARBA" id="ARBA00022833"/>
    </source>
</evidence>
<keyword evidence="3" id="KW-0540">Nuclease</keyword>
<feature type="binding site" evidence="3">
    <location>
        <position position="113"/>
    </location>
    <ligand>
        <name>Zn(2+)</name>
        <dbReference type="ChEBI" id="CHEBI:29105"/>
        <note>catalytic</note>
    </ligand>
</feature>
<evidence type="ECO:0000313" key="4">
    <source>
        <dbReference type="EMBL" id="UTO55792.1"/>
    </source>
</evidence>
<protein>
    <recommendedName>
        <fullName evidence="3">Endoribonuclease YbeY</fullName>
        <ecNumber evidence="3">3.1.-.-</ecNumber>
    </recommendedName>
</protein>
<keyword evidence="7" id="KW-1185">Reference proteome</keyword>
<dbReference type="GO" id="GO:0006364">
    <property type="term" value="P:rRNA processing"/>
    <property type="evidence" value="ECO:0007669"/>
    <property type="project" value="UniProtKB-UniRule"/>
</dbReference>
<dbReference type="PANTHER" id="PTHR46986:SF1">
    <property type="entry name" value="ENDORIBONUCLEASE YBEY, CHLOROPLASTIC"/>
    <property type="match status" value="1"/>
</dbReference>
<dbReference type="EC" id="3.1.-.-" evidence="3"/>
<accession>A0A9Q9BU55</accession>
<keyword evidence="3" id="KW-0255">Endonuclease</keyword>
<evidence type="ECO:0000313" key="7">
    <source>
        <dbReference type="Proteomes" id="UP001059985"/>
    </source>
</evidence>
<dbReference type="PROSITE" id="PS01306">
    <property type="entry name" value="UPF0054"/>
    <property type="match status" value="1"/>
</dbReference>
<reference evidence="4" key="1">
    <citation type="journal article" date="2022" name="Microorganisms">
        <title>Assembly and Comparison of Ca. Neoehrlichia mikurensis Genomes.</title>
        <authorList>
            <person name="Azagi T."/>
            <person name="Dirks R.P."/>
            <person name="Yebra-Pimentel E.S."/>
            <person name="Schaap P.J."/>
            <person name="Koehorst J.J."/>
            <person name="Esser H.J."/>
            <person name="Sprong H."/>
        </authorList>
    </citation>
    <scope>NUCLEOTIDE SEQUENCE</scope>
    <source>
        <strain evidence="5">18-2804</strain>
        <strain evidence="4">18-2837</strain>
    </source>
</reference>
<evidence type="ECO:0000256" key="3">
    <source>
        <dbReference type="HAMAP-Rule" id="MF_00009"/>
    </source>
</evidence>
<dbReference type="GO" id="GO:0004521">
    <property type="term" value="F:RNA endonuclease activity"/>
    <property type="evidence" value="ECO:0007669"/>
    <property type="project" value="UniProtKB-UniRule"/>
</dbReference>
<dbReference type="EMBL" id="CP089285">
    <property type="protein sequence ID" value="UTO56707.1"/>
    <property type="molecule type" value="Genomic_DNA"/>
</dbReference>
<gene>
    <name evidence="3 4" type="primary">ybeY</name>
    <name evidence="5" type="ORF">LUA81_01810</name>
    <name evidence="4" type="ORF">LUA82_01825</name>
</gene>
<keyword evidence="2 3" id="KW-0862">Zinc</keyword>
<evidence type="ECO:0000256" key="1">
    <source>
        <dbReference type="ARBA" id="ARBA00022723"/>
    </source>
</evidence>
<evidence type="ECO:0000313" key="6">
    <source>
        <dbReference type="Proteomes" id="UP001059822"/>
    </source>
</evidence>
<dbReference type="InterPro" id="IPR020549">
    <property type="entry name" value="YbeY_CS"/>
</dbReference>
<dbReference type="AlphaFoldDB" id="A0A9Q9BU55"/>
<feature type="binding site" evidence="3">
    <location>
        <position position="117"/>
    </location>
    <ligand>
        <name>Zn(2+)</name>
        <dbReference type="ChEBI" id="CHEBI:29105"/>
        <note>catalytic</note>
    </ligand>
</feature>
<dbReference type="PANTHER" id="PTHR46986">
    <property type="entry name" value="ENDORIBONUCLEASE YBEY, CHLOROPLASTIC"/>
    <property type="match status" value="1"/>
</dbReference>
<sequence>MISITILRKKWYNVLKKPKTYIKQAINLSLNYLNILKYNPIISIVLADDILLHQLNYKYRKKDKPTNVLSFTYEALSYNCCLGEIFISLDTIIKESIELEIPAIDHTAHMLIHGLLHILGYDHKTSEETSKMQSLEIILLGKLGIKNPYI</sequence>
<dbReference type="Proteomes" id="UP001059822">
    <property type="component" value="Chromosome"/>
</dbReference>